<dbReference type="InterPro" id="IPR036291">
    <property type="entry name" value="NAD(P)-bd_dom_sf"/>
</dbReference>
<dbReference type="Pfam" id="PF13561">
    <property type="entry name" value="adh_short_C2"/>
    <property type="match status" value="1"/>
</dbReference>
<proteinExistence type="predicted"/>
<gene>
    <name evidence="1" type="ORF">BC936DRAFT_141769</name>
</gene>
<sequence length="78" mass="8308">MGMRFDGLFRCTIIPPLLINRNFVGEAIEQANAALFLASDESSYITGTDFKVDGGLTAAYVTPEGEPIGTVPHGFQSA</sequence>
<evidence type="ECO:0000313" key="2">
    <source>
        <dbReference type="Proteomes" id="UP000268093"/>
    </source>
</evidence>
<reference evidence="1 2" key="1">
    <citation type="journal article" date="2018" name="New Phytol.">
        <title>Phylogenomics of Endogonaceae and evolution of mycorrhizas within Mucoromycota.</title>
        <authorList>
            <person name="Chang Y."/>
            <person name="Desiro A."/>
            <person name="Na H."/>
            <person name="Sandor L."/>
            <person name="Lipzen A."/>
            <person name="Clum A."/>
            <person name="Barry K."/>
            <person name="Grigoriev I.V."/>
            <person name="Martin F.M."/>
            <person name="Stajich J.E."/>
            <person name="Smith M.E."/>
            <person name="Bonito G."/>
            <person name="Spatafora J.W."/>
        </authorList>
    </citation>
    <scope>NUCLEOTIDE SEQUENCE [LARGE SCALE GENOMIC DNA]</scope>
    <source>
        <strain evidence="1 2">GMNB39</strain>
    </source>
</reference>
<name>A0A433A1N7_9FUNG</name>
<comment type="caution">
    <text evidence="1">The sequence shown here is derived from an EMBL/GenBank/DDBJ whole genome shotgun (WGS) entry which is preliminary data.</text>
</comment>
<keyword evidence="2" id="KW-1185">Reference proteome</keyword>
<dbReference type="Gene3D" id="3.40.50.720">
    <property type="entry name" value="NAD(P)-binding Rossmann-like Domain"/>
    <property type="match status" value="1"/>
</dbReference>
<accession>A0A433A1N7</accession>
<dbReference type="InterPro" id="IPR002347">
    <property type="entry name" value="SDR_fam"/>
</dbReference>
<dbReference type="SUPFAM" id="SSF51735">
    <property type="entry name" value="NAD(P)-binding Rossmann-fold domains"/>
    <property type="match status" value="1"/>
</dbReference>
<dbReference type="EMBL" id="RBNI01020468">
    <property type="protein sequence ID" value="RUO96598.1"/>
    <property type="molecule type" value="Genomic_DNA"/>
</dbReference>
<dbReference type="AlphaFoldDB" id="A0A433A1N7"/>
<organism evidence="1 2">
    <name type="scientific">Jimgerdemannia flammicorona</name>
    <dbReference type="NCBI Taxonomy" id="994334"/>
    <lineage>
        <taxon>Eukaryota</taxon>
        <taxon>Fungi</taxon>
        <taxon>Fungi incertae sedis</taxon>
        <taxon>Mucoromycota</taxon>
        <taxon>Mucoromycotina</taxon>
        <taxon>Endogonomycetes</taxon>
        <taxon>Endogonales</taxon>
        <taxon>Endogonaceae</taxon>
        <taxon>Jimgerdemannia</taxon>
    </lineage>
</organism>
<dbReference type="OrthoDB" id="2393055at2759"/>
<dbReference type="Proteomes" id="UP000268093">
    <property type="component" value="Unassembled WGS sequence"/>
</dbReference>
<evidence type="ECO:0000313" key="1">
    <source>
        <dbReference type="EMBL" id="RUO96598.1"/>
    </source>
</evidence>
<protein>
    <submittedName>
        <fullName evidence="1">Uncharacterized protein</fullName>
    </submittedName>
</protein>